<gene>
    <name evidence="6" type="ORF">CCR75_001104</name>
</gene>
<evidence type="ECO:0000313" key="6">
    <source>
        <dbReference type="EMBL" id="TDH71698.1"/>
    </source>
</evidence>
<dbReference type="Gene3D" id="2.60.120.200">
    <property type="match status" value="2"/>
</dbReference>
<dbReference type="Proteomes" id="UP000294530">
    <property type="component" value="Unassembled WGS sequence"/>
</dbReference>
<dbReference type="GO" id="GO:0006078">
    <property type="term" value="P:(1-&gt;6)-beta-D-glucan biosynthetic process"/>
    <property type="evidence" value="ECO:0007669"/>
    <property type="project" value="TreeGrafter"/>
</dbReference>
<comment type="caution">
    <text evidence="6">The sequence shown here is derived from an EMBL/GenBank/DDBJ whole genome shotgun (WGS) entry which is preliminary data.</text>
</comment>
<dbReference type="SUPFAM" id="SSF49899">
    <property type="entry name" value="Concanavalin A-like lectins/glucanases"/>
    <property type="match status" value="1"/>
</dbReference>
<dbReference type="FunFam" id="2.60.120.200:FF:000568">
    <property type="entry name" value="Uncharacterized protein"/>
    <property type="match status" value="1"/>
</dbReference>
<evidence type="ECO:0000256" key="1">
    <source>
        <dbReference type="ARBA" id="ARBA00004370"/>
    </source>
</evidence>
<dbReference type="GO" id="GO:0005886">
    <property type="term" value="C:plasma membrane"/>
    <property type="evidence" value="ECO:0007669"/>
    <property type="project" value="TreeGrafter"/>
</dbReference>
<dbReference type="EMBL" id="SHOA02000015">
    <property type="protein sequence ID" value="TDH71698.1"/>
    <property type="molecule type" value="Genomic_DNA"/>
</dbReference>
<keyword evidence="4" id="KW-0961">Cell wall biogenesis/degradation</keyword>
<evidence type="ECO:0008006" key="8">
    <source>
        <dbReference type="Google" id="ProtNLM"/>
    </source>
</evidence>
<name>A0A976IGN0_BRELC</name>
<keyword evidence="7" id="KW-1185">Reference proteome</keyword>
<proteinExistence type="predicted"/>
<dbReference type="RefSeq" id="XP_067821197.1">
    <property type="nucleotide sequence ID" value="XM_067959209.1"/>
</dbReference>
<dbReference type="GO" id="GO:0071555">
    <property type="term" value="P:cell wall organization"/>
    <property type="evidence" value="ECO:0007669"/>
    <property type="project" value="UniProtKB-KW"/>
</dbReference>
<dbReference type="InterPro" id="IPR013320">
    <property type="entry name" value="ConA-like_dom_sf"/>
</dbReference>
<reference evidence="6 7" key="1">
    <citation type="journal article" date="2021" name="Genome Biol.">
        <title>AFLAP: assembly-free linkage analysis pipeline using k-mers from genome sequencing data.</title>
        <authorList>
            <person name="Fletcher K."/>
            <person name="Zhang L."/>
            <person name="Gil J."/>
            <person name="Han R."/>
            <person name="Cavanaugh K."/>
            <person name="Michelmore R."/>
        </authorList>
    </citation>
    <scope>NUCLEOTIDE SEQUENCE [LARGE SCALE GENOMIC DNA]</scope>
    <source>
        <strain evidence="6 7">SF5</strain>
    </source>
</reference>
<evidence type="ECO:0000313" key="7">
    <source>
        <dbReference type="Proteomes" id="UP000294530"/>
    </source>
</evidence>
<keyword evidence="5" id="KW-0812">Transmembrane</keyword>
<dbReference type="Pfam" id="PF03935">
    <property type="entry name" value="SKN1_KRE6_Sbg1"/>
    <property type="match status" value="2"/>
</dbReference>
<dbReference type="GO" id="GO:0015926">
    <property type="term" value="F:glucosidase activity"/>
    <property type="evidence" value="ECO:0007669"/>
    <property type="project" value="TreeGrafter"/>
</dbReference>
<feature type="transmembrane region" description="Helical" evidence="5">
    <location>
        <begin position="637"/>
        <end position="657"/>
    </location>
</feature>
<sequence>MISSRSGVRPWVDIDTPLDAHTITSSRGDTWTLVMSDEFNVPGRNFSAGSDHLWTALEMPDGVNAALEYYSVNMTETITDSDGRGIFRIKIMEENNITYTVWNTYAKPAAFETHHMYYRSGMVQSWNKFCFQGGAMEVVAQLPATTSYGNPDMGNDQDRVKSNAFYPTWPGIWLLGNLGRALFSQSTNRMWPWSYNECNEKLRMSQRINACDGNPGHGLNPYQGRGAPEIDLLEGGGTSISASIQVAPGMADSFRLLPPINDTNAYCVYASQCTTPGANFPGIPFRTYKVRGQPSWYQGLRYAPNTLCTADRSQKQDPKTVLANVKRGITSNTCQGVNTCPASRDGYSDLSLLDGRGLKHWGMNDAGNCMPVINGYTGAFLCDPDSSNPKCSSPLRAEEPKRNVMAPFEYQMDALSANWPVQLGVYTTYVKYQLEWVTGSQGYIRWMVENIVLFEIPAKAVENVPQDAFRTNVQKIMLEEPMYVIFNVALSSSWGATPPNAGASCRGTGTNALHNTICDGFPMYLKIDSIRIYQDVSKFSTMSVGCDPSSHPTKRWIKDHLSEYESVENRWIRVRGGAHCKTDQDCTVLTSTIRTGTCNQMYRCVCNFSKAWGGPRCTEPLRDAVHGLGFGPPIDIAILYSGAMSLLLIGVGSKLVMTRNIENKTRTGIVQPTNILRLDVDRGLSTTEVKVVKNEVVQEDTFNVL</sequence>
<evidence type="ECO:0000256" key="3">
    <source>
        <dbReference type="ARBA" id="ARBA00023180"/>
    </source>
</evidence>
<dbReference type="AlphaFoldDB" id="A0A976IGN0"/>
<dbReference type="GO" id="GO:0005789">
    <property type="term" value="C:endoplasmic reticulum membrane"/>
    <property type="evidence" value="ECO:0007669"/>
    <property type="project" value="TreeGrafter"/>
</dbReference>
<dbReference type="OrthoDB" id="412647at2759"/>
<protein>
    <recommendedName>
        <fullName evidence="8">Beta-glucan synthesis-associated protein</fullName>
    </recommendedName>
</protein>
<dbReference type="PANTHER" id="PTHR31361:SF1">
    <property type="entry name" value="BETA-GLUCAN SYNTHESIS-ASSOCIATED PROTEIN KRE6-RELATED"/>
    <property type="match status" value="1"/>
</dbReference>
<evidence type="ECO:0000256" key="4">
    <source>
        <dbReference type="ARBA" id="ARBA00023316"/>
    </source>
</evidence>
<evidence type="ECO:0000256" key="5">
    <source>
        <dbReference type="SAM" id="Phobius"/>
    </source>
</evidence>
<dbReference type="FunFam" id="2.60.120.200:FF:000157">
    <property type="entry name" value="Beta-glucan synthesis-associated protein SKN1"/>
    <property type="match status" value="1"/>
</dbReference>
<accession>A0A976IGN0</accession>
<dbReference type="GeneID" id="94344880"/>
<dbReference type="KEGG" id="blac:94344880"/>
<comment type="subcellular location">
    <subcellularLocation>
        <location evidence="1">Membrane</location>
    </subcellularLocation>
</comment>
<dbReference type="PANTHER" id="PTHR31361">
    <property type="entry name" value="BETA-GLUCAN SYNTHESIS-ASSOCIATED PROTEIN KRE6-RELATED"/>
    <property type="match status" value="1"/>
</dbReference>
<evidence type="ECO:0000256" key="2">
    <source>
        <dbReference type="ARBA" id="ARBA00023136"/>
    </source>
</evidence>
<keyword evidence="2 5" id="KW-0472">Membrane</keyword>
<organism evidence="6 7">
    <name type="scientific">Bremia lactucae</name>
    <name type="common">Lettuce downy mildew</name>
    <dbReference type="NCBI Taxonomy" id="4779"/>
    <lineage>
        <taxon>Eukaryota</taxon>
        <taxon>Sar</taxon>
        <taxon>Stramenopiles</taxon>
        <taxon>Oomycota</taxon>
        <taxon>Peronosporomycetes</taxon>
        <taxon>Peronosporales</taxon>
        <taxon>Peronosporaceae</taxon>
        <taxon>Bremia</taxon>
    </lineage>
</organism>
<dbReference type="InterPro" id="IPR005629">
    <property type="entry name" value="Skn1/Kre6/Sbg1"/>
</dbReference>
<keyword evidence="3" id="KW-0325">Glycoprotein</keyword>
<keyword evidence="5" id="KW-1133">Transmembrane helix</keyword>